<dbReference type="InterPro" id="IPR013977">
    <property type="entry name" value="GcvT_C"/>
</dbReference>
<comment type="catalytic activity">
    <reaction evidence="6 7">
        <text>N(6)-[(R)-S(8)-aminomethyldihydrolipoyl]-L-lysyl-[protein] + (6S)-5,6,7,8-tetrahydrofolate = N(6)-[(R)-dihydrolipoyl]-L-lysyl-[protein] + (6R)-5,10-methylene-5,6,7,8-tetrahydrofolate + NH4(+)</text>
        <dbReference type="Rhea" id="RHEA:16945"/>
        <dbReference type="Rhea" id="RHEA-COMP:10475"/>
        <dbReference type="Rhea" id="RHEA-COMP:10492"/>
        <dbReference type="ChEBI" id="CHEBI:15636"/>
        <dbReference type="ChEBI" id="CHEBI:28938"/>
        <dbReference type="ChEBI" id="CHEBI:57453"/>
        <dbReference type="ChEBI" id="CHEBI:83100"/>
        <dbReference type="ChEBI" id="CHEBI:83143"/>
        <dbReference type="EC" id="2.1.2.10"/>
    </reaction>
</comment>
<dbReference type="PANTHER" id="PTHR43757">
    <property type="entry name" value="AMINOMETHYLTRANSFERASE"/>
    <property type="match status" value="1"/>
</dbReference>
<dbReference type="GO" id="GO:0019464">
    <property type="term" value="P:glycine decarboxylation via glycine cleavage system"/>
    <property type="evidence" value="ECO:0007669"/>
    <property type="project" value="UniProtKB-UniRule"/>
</dbReference>
<dbReference type="Pfam" id="PF08669">
    <property type="entry name" value="GCV_T_C"/>
    <property type="match status" value="1"/>
</dbReference>
<sequence length="362" mass="39620">MKATPLNQIHRQLDARMVDFGGWDMPVQYSGVIAEHQAVRSAAGLFDVSHMGEIEVSGPQAFDFLQYAMTNDVSTLVDGQVQYTAMCYETGGVVDDLTLYRFAADRYLLCVNASNSDKDFSWLQGLQKGSDFIDLILVNRSPEYAQLALQGPVATKILSKLTTVNLAEIKFYHFAEGDVAGIQTIISRTGYTGEDGFELYCPATEGVKLWQELMSVGLPFGLKPIGLGARDTLRLEKGYALYGHEITAEIMPLEARLAWITKLKKRNFVGQAAIIKAKQAGLLRKQIALTLTTSGVPRAGYPVFCQGEKVGHVTSGTLSPSLKKGIALAIVPATIADSDQPLYIGIRNHRILAERTVLPFVQ</sequence>
<protein>
    <recommendedName>
        <fullName evidence="2 7">Aminomethyltransferase</fullName>
        <ecNumber evidence="2 7">2.1.2.10</ecNumber>
    </recommendedName>
    <alternativeName>
        <fullName evidence="5 7">Glycine cleavage system T protein</fullName>
    </alternativeName>
</protein>
<dbReference type="GO" id="GO:0008168">
    <property type="term" value="F:methyltransferase activity"/>
    <property type="evidence" value="ECO:0007669"/>
    <property type="project" value="UniProtKB-KW"/>
</dbReference>
<dbReference type="Gene3D" id="3.30.1360.120">
    <property type="entry name" value="Probable tRNA modification gtpase trme, domain 1"/>
    <property type="match status" value="1"/>
</dbReference>
<dbReference type="Gene3D" id="2.40.30.110">
    <property type="entry name" value="Aminomethyltransferase beta-barrel domains"/>
    <property type="match status" value="1"/>
</dbReference>
<dbReference type="NCBIfam" id="NF001567">
    <property type="entry name" value="PRK00389.1"/>
    <property type="match status" value="1"/>
</dbReference>
<dbReference type="EMBL" id="FNQN01000003">
    <property type="protein sequence ID" value="SEA13274.1"/>
    <property type="molecule type" value="Genomic_DNA"/>
</dbReference>
<evidence type="ECO:0000259" key="10">
    <source>
        <dbReference type="Pfam" id="PF08669"/>
    </source>
</evidence>
<dbReference type="SUPFAM" id="SSF101790">
    <property type="entry name" value="Aminomethyltransferase beta-barrel domain"/>
    <property type="match status" value="1"/>
</dbReference>
<comment type="subunit">
    <text evidence="7">The glycine cleavage system is composed of four proteins: P, T, L and H.</text>
</comment>
<dbReference type="InterPro" id="IPR029043">
    <property type="entry name" value="GcvT/YgfZ_C"/>
</dbReference>
<dbReference type="FunFam" id="3.30.70.1400:FF:000001">
    <property type="entry name" value="Aminomethyltransferase"/>
    <property type="match status" value="1"/>
</dbReference>
<evidence type="ECO:0000313" key="11">
    <source>
        <dbReference type="EMBL" id="SEA13274.1"/>
    </source>
</evidence>
<keyword evidence="12" id="KW-1185">Reference proteome</keyword>
<name>A0A1H3YQI9_9BACT</name>
<dbReference type="GO" id="GO:0032259">
    <property type="term" value="P:methylation"/>
    <property type="evidence" value="ECO:0007669"/>
    <property type="project" value="UniProtKB-KW"/>
</dbReference>
<dbReference type="InterPro" id="IPR027266">
    <property type="entry name" value="TrmE/GcvT-like"/>
</dbReference>
<accession>A0A1H3YQI9</accession>
<dbReference type="GO" id="GO:0005829">
    <property type="term" value="C:cytosol"/>
    <property type="evidence" value="ECO:0007669"/>
    <property type="project" value="TreeGrafter"/>
</dbReference>
<reference evidence="11 12" key="1">
    <citation type="submission" date="2016-10" db="EMBL/GenBank/DDBJ databases">
        <authorList>
            <person name="de Groot N.N."/>
        </authorList>
    </citation>
    <scope>NUCLEOTIDE SEQUENCE [LARGE SCALE GENOMIC DNA]</scope>
    <source>
        <strain evidence="11 12">DSM 7343</strain>
    </source>
</reference>
<evidence type="ECO:0000256" key="2">
    <source>
        <dbReference type="ARBA" id="ARBA00012616"/>
    </source>
</evidence>
<proteinExistence type="inferred from homology"/>
<evidence type="ECO:0000313" key="12">
    <source>
        <dbReference type="Proteomes" id="UP000199409"/>
    </source>
</evidence>
<evidence type="ECO:0000256" key="6">
    <source>
        <dbReference type="ARBA" id="ARBA00047665"/>
    </source>
</evidence>
<dbReference type="InterPro" id="IPR006223">
    <property type="entry name" value="GcvT"/>
</dbReference>
<dbReference type="Gene3D" id="3.30.70.1400">
    <property type="entry name" value="Aminomethyltransferase beta-barrel domains"/>
    <property type="match status" value="1"/>
</dbReference>
<dbReference type="Proteomes" id="UP000199409">
    <property type="component" value="Unassembled WGS sequence"/>
</dbReference>
<dbReference type="NCBIfam" id="TIGR00528">
    <property type="entry name" value="gcvT"/>
    <property type="match status" value="1"/>
</dbReference>
<dbReference type="GO" id="GO:0008483">
    <property type="term" value="F:transaminase activity"/>
    <property type="evidence" value="ECO:0007669"/>
    <property type="project" value="UniProtKB-KW"/>
</dbReference>
<dbReference type="PIRSF" id="PIRSF006487">
    <property type="entry name" value="GcvT"/>
    <property type="match status" value="1"/>
</dbReference>
<dbReference type="InterPro" id="IPR006222">
    <property type="entry name" value="GCVT_N"/>
</dbReference>
<feature type="domain" description="GCVT N-terminal" evidence="9">
    <location>
        <begin position="7"/>
        <end position="265"/>
    </location>
</feature>
<dbReference type="PANTHER" id="PTHR43757:SF2">
    <property type="entry name" value="AMINOMETHYLTRANSFERASE, MITOCHONDRIAL"/>
    <property type="match status" value="1"/>
</dbReference>
<keyword evidence="4 7" id="KW-0808">Transferase</keyword>
<evidence type="ECO:0000256" key="3">
    <source>
        <dbReference type="ARBA" id="ARBA00022576"/>
    </source>
</evidence>
<dbReference type="HAMAP" id="MF_00259">
    <property type="entry name" value="GcvT"/>
    <property type="match status" value="1"/>
</dbReference>
<organism evidence="11 12">
    <name type="scientific">Desulfuromusa kysingii</name>
    <dbReference type="NCBI Taxonomy" id="37625"/>
    <lineage>
        <taxon>Bacteria</taxon>
        <taxon>Pseudomonadati</taxon>
        <taxon>Thermodesulfobacteriota</taxon>
        <taxon>Desulfuromonadia</taxon>
        <taxon>Desulfuromonadales</taxon>
        <taxon>Geopsychrobacteraceae</taxon>
        <taxon>Desulfuromusa</taxon>
    </lineage>
</organism>
<dbReference type="EC" id="2.1.2.10" evidence="2 7"/>
<comment type="function">
    <text evidence="7">The glycine cleavage system catalyzes the degradation of glycine.</text>
</comment>
<comment type="similarity">
    <text evidence="1 7">Belongs to the GcvT family.</text>
</comment>
<dbReference type="OrthoDB" id="9774591at2"/>
<dbReference type="GO" id="GO:0005960">
    <property type="term" value="C:glycine cleavage complex"/>
    <property type="evidence" value="ECO:0007669"/>
    <property type="project" value="InterPro"/>
</dbReference>
<evidence type="ECO:0000256" key="8">
    <source>
        <dbReference type="PIRSR" id="PIRSR006487-1"/>
    </source>
</evidence>
<dbReference type="GO" id="GO:0004047">
    <property type="term" value="F:aminomethyltransferase activity"/>
    <property type="evidence" value="ECO:0007669"/>
    <property type="project" value="UniProtKB-UniRule"/>
</dbReference>
<feature type="domain" description="Aminomethyltransferase C-terminal" evidence="10">
    <location>
        <begin position="284"/>
        <end position="361"/>
    </location>
</feature>
<evidence type="ECO:0000259" key="9">
    <source>
        <dbReference type="Pfam" id="PF01571"/>
    </source>
</evidence>
<keyword evidence="11" id="KW-0489">Methyltransferase</keyword>
<evidence type="ECO:0000256" key="1">
    <source>
        <dbReference type="ARBA" id="ARBA00008609"/>
    </source>
</evidence>
<dbReference type="STRING" id="37625.SAMN05660420_01326"/>
<gene>
    <name evidence="7" type="primary">gcvT</name>
    <name evidence="11" type="ORF">SAMN05660420_01326</name>
</gene>
<keyword evidence="3 7" id="KW-0032">Aminotransferase</keyword>
<dbReference type="InterPro" id="IPR028896">
    <property type="entry name" value="GcvT/YgfZ/DmdA"/>
</dbReference>
<dbReference type="SUPFAM" id="SSF103025">
    <property type="entry name" value="Folate-binding domain"/>
    <property type="match status" value="1"/>
</dbReference>
<evidence type="ECO:0000256" key="7">
    <source>
        <dbReference type="HAMAP-Rule" id="MF_00259"/>
    </source>
</evidence>
<dbReference type="AlphaFoldDB" id="A0A1H3YQI9"/>
<dbReference type="RefSeq" id="WP_092345962.1">
    <property type="nucleotide sequence ID" value="NZ_FNQN01000003.1"/>
</dbReference>
<feature type="binding site" evidence="8">
    <location>
        <position position="198"/>
    </location>
    <ligand>
        <name>substrate</name>
    </ligand>
</feature>
<dbReference type="InterPro" id="IPR022903">
    <property type="entry name" value="GcvT_bac"/>
</dbReference>
<dbReference type="Gene3D" id="4.10.1250.10">
    <property type="entry name" value="Aminomethyltransferase fragment"/>
    <property type="match status" value="1"/>
</dbReference>
<dbReference type="Pfam" id="PF01571">
    <property type="entry name" value="GCV_T"/>
    <property type="match status" value="1"/>
</dbReference>
<evidence type="ECO:0000256" key="5">
    <source>
        <dbReference type="ARBA" id="ARBA00031395"/>
    </source>
</evidence>
<evidence type="ECO:0000256" key="4">
    <source>
        <dbReference type="ARBA" id="ARBA00022679"/>
    </source>
</evidence>